<name>A0A0L6CJL7_9MICO</name>
<comment type="caution">
    <text evidence="2">The sequence shown here is derived from an EMBL/GenBank/DDBJ whole genome shotgun (WGS) entry which is preliminary data.</text>
</comment>
<proteinExistence type="predicted"/>
<dbReference type="OrthoDB" id="3854040at2"/>
<dbReference type="Proteomes" id="UP000037397">
    <property type="component" value="Unassembled WGS sequence"/>
</dbReference>
<evidence type="ECO:0000313" key="3">
    <source>
        <dbReference type="Proteomes" id="UP000037397"/>
    </source>
</evidence>
<dbReference type="InterPro" id="IPR037401">
    <property type="entry name" value="SnoaL-like"/>
</dbReference>
<evidence type="ECO:0000313" key="2">
    <source>
        <dbReference type="EMBL" id="KNX37977.1"/>
    </source>
</evidence>
<dbReference type="SUPFAM" id="SSF54427">
    <property type="entry name" value="NTF2-like"/>
    <property type="match status" value="1"/>
</dbReference>
<dbReference type="RefSeq" id="WP_050670380.1">
    <property type="nucleotide sequence ID" value="NZ_LAIR01000002.1"/>
</dbReference>
<keyword evidence="3" id="KW-1185">Reference proteome</keyword>
<dbReference type="Pfam" id="PF12680">
    <property type="entry name" value="SnoaL_2"/>
    <property type="match status" value="1"/>
</dbReference>
<dbReference type="Gene3D" id="3.10.450.50">
    <property type="match status" value="1"/>
</dbReference>
<dbReference type="STRING" id="1631356.VV01_13750"/>
<protein>
    <recommendedName>
        <fullName evidence="1">SnoaL-like domain-containing protein</fullName>
    </recommendedName>
</protein>
<sequence>MADGSAVVEAHVAAFNAQDIDALMAGFCDDASWVTGTDVVPTSELRAFFTAAFEHLTPRLSVERVIDGGDAVAAQMRETWSHEGESRSASIIGVYDVSAGLIRRGKIYREGSADA</sequence>
<organism evidence="2 3">
    <name type="scientific">Luteipulveratus halotolerans</name>
    <dbReference type="NCBI Taxonomy" id="1631356"/>
    <lineage>
        <taxon>Bacteria</taxon>
        <taxon>Bacillati</taxon>
        <taxon>Actinomycetota</taxon>
        <taxon>Actinomycetes</taxon>
        <taxon>Micrococcales</taxon>
        <taxon>Dermacoccaceae</taxon>
        <taxon>Luteipulveratus</taxon>
    </lineage>
</organism>
<reference evidence="3" key="1">
    <citation type="submission" date="2015-03" db="EMBL/GenBank/DDBJ databases">
        <title>Luteipulveratus halotolerans sp. nov., a novel actinobacterium (Dermacoccaceae) from Sarawak, Malaysia.</title>
        <authorList>
            <person name="Juboi H."/>
            <person name="Basik A."/>
            <person name="Shamsul S.S."/>
            <person name="Arnold P."/>
            <person name="Schmitt E.K."/>
            <person name="Sanglier J.-J."/>
            <person name="Yeo T."/>
        </authorList>
    </citation>
    <scope>NUCLEOTIDE SEQUENCE [LARGE SCALE GENOMIC DNA]</scope>
    <source>
        <strain evidence="3">C296001</strain>
    </source>
</reference>
<dbReference type="InterPro" id="IPR032710">
    <property type="entry name" value="NTF2-like_dom_sf"/>
</dbReference>
<accession>A0A0L6CJL7</accession>
<feature type="domain" description="SnoaL-like" evidence="1">
    <location>
        <begin position="8"/>
        <end position="104"/>
    </location>
</feature>
<evidence type="ECO:0000259" key="1">
    <source>
        <dbReference type="Pfam" id="PF12680"/>
    </source>
</evidence>
<dbReference type="EMBL" id="LAIR01000002">
    <property type="protein sequence ID" value="KNX37977.1"/>
    <property type="molecule type" value="Genomic_DNA"/>
</dbReference>
<gene>
    <name evidence="2" type="ORF">VV01_13750</name>
</gene>
<dbReference type="AlphaFoldDB" id="A0A0L6CJL7"/>